<feature type="transmembrane region" description="Helical" evidence="8">
    <location>
        <begin position="406"/>
        <end position="425"/>
    </location>
</feature>
<dbReference type="InterPro" id="IPR001734">
    <property type="entry name" value="Na/solute_symporter"/>
</dbReference>
<gene>
    <name evidence="9" type="ORF">A1O3_05754</name>
</gene>
<feature type="transmembrane region" description="Helical" evidence="8">
    <location>
        <begin position="138"/>
        <end position="160"/>
    </location>
</feature>
<dbReference type="GO" id="GO:0015204">
    <property type="term" value="F:urea transmembrane transporter activity"/>
    <property type="evidence" value="ECO:0007669"/>
    <property type="project" value="InterPro"/>
</dbReference>
<dbReference type="EMBL" id="AMGY01000004">
    <property type="protein sequence ID" value="EXJ85079.1"/>
    <property type="molecule type" value="Genomic_DNA"/>
</dbReference>
<comment type="caution">
    <text evidence="9">The sequence shown here is derived from an EMBL/GenBank/DDBJ whole genome shotgun (WGS) entry which is preliminary data.</text>
</comment>
<feature type="transmembrane region" description="Helical" evidence="8">
    <location>
        <begin position="294"/>
        <end position="319"/>
    </location>
</feature>
<dbReference type="InterPro" id="IPR031155">
    <property type="entry name" value="DUR"/>
</dbReference>
<feature type="transmembrane region" description="Helical" evidence="8">
    <location>
        <begin position="198"/>
        <end position="217"/>
    </location>
</feature>
<feature type="transmembrane region" description="Helical" evidence="8">
    <location>
        <begin position="98"/>
        <end position="117"/>
    </location>
</feature>
<keyword evidence="5 8" id="KW-0472">Membrane</keyword>
<dbReference type="PANTHER" id="PTHR46154">
    <property type="match status" value="1"/>
</dbReference>
<sequence length="717" mass="78542">MSGLSLGYSGDALVSQGTAYGLICGLGVAFCGVILVAIKVQRLYLAEDSGTSEMFMVANRSVGTGLTASAVFSSWMWINETVFAAVQCYRFGISIPMWWGVGLCFQIALMAALGVLAKIRVPYAHTSLEIIRQRYGKIGHVVFIVLNLCNNVFGCASMILTGSQIIHGTSGMHFAAATILIPLGVVLYTAIGGLKATFLTDFLHTTVALILIIYFTLATLTNKHVGGLYGLYDKIQATAAANYVPGNYKGSLLTFKSKQGIIFSLLIKFGNLALVVMDTAFWQKSFATEVDATVPGYNLAALAIFGIPWGLGTVIGLTARALHQTPIWPTYPAPLTAGEVSSGLVMPYVLKALVGNSGLIAFFVLLFMALTSTISSSMIAVSSILSFDIYKTYVNPKVTDKRLVHISHLAVIAHAVFIVAISLALNYGGADMTWIGYFRPILACPGIFPLIFSLTWRGQTRYAAILSPILGFITGIICWLVSTKTMYGHINLFTTEQGYPSLYGACGSLFSPAIYSVLISLYRPYQFDWREFLRVELLEEVKLADTPASESDDESSSQPEPERKSVHESVHPVHGLTPIERAVLRDPEHIAAHEEKSTTVSATAVPSSSALEVSLDDIKHPFDDETLRQLHRWHKIAWIFFAFIVLVTFVAWPMPLYRNYIFTKSFFSGWTTVAITWTFFAFFAVVVFPLYDGRHAIAKGTRGVWKAISSWLVRGKK</sequence>
<name>W9YS18_9EURO</name>
<feature type="transmembrane region" description="Helical" evidence="8">
    <location>
        <begin position="61"/>
        <end position="78"/>
    </location>
</feature>
<feature type="region of interest" description="Disordered" evidence="7">
    <location>
        <begin position="546"/>
        <end position="571"/>
    </location>
</feature>
<evidence type="ECO:0000313" key="9">
    <source>
        <dbReference type="EMBL" id="EXJ85079.1"/>
    </source>
</evidence>
<organism evidence="9 10">
    <name type="scientific">Capronia epimyces CBS 606.96</name>
    <dbReference type="NCBI Taxonomy" id="1182542"/>
    <lineage>
        <taxon>Eukaryota</taxon>
        <taxon>Fungi</taxon>
        <taxon>Dikarya</taxon>
        <taxon>Ascomycota</taxon>
        <taxon>Pezizomycotina</taxon>
        <taxon>Eurotiomycetes</taxon>
        <taxon>Chaetothyriomycetidae</taxon>
        <taxon>Chaetothyriales</taxon>
        <taxon>Herpotrichiellaceae</taxon>
        <taxon>Capronia</taxon>
    </lineage>
</organism>
<dbReference type="Pfam" id="PF00474">
    <property type="entry name" value="SSF"/>
    <property type="match status" value="1"/>
</dbReference>
<proteinExistence type="inferred from homology"/>
<keyword evidence="4 8" id="KW-1133">Transmembrane helix</keyword>
<reference evidence="9 10" key="1">
    <citation type="submission" date="2013-03" db="EMBL/GenBank/DDBJ databases">
        <title>The Genome Sequence of Capronia epimyces CBS 606.96.</title>
        <authorList>
            <consortium name="The Broad Institute Genomics Platform"/>
            <person name="Cuomo C."/>
            <person name="de Hoog S."/>
            <person name="Gorbushina A."/>
            <person name="Walker B."/>
            <person name="Young S.K."/>
            <person name="Zeng Q."/>
            <person name="Gargeya S."/>
            <person name="Fitzgerald M."/>
            <person name="Haas B."/>
            <person name="Abouelleil A."/>
            <person name="Allen A.W."/>
            <person name="Alvarado L."/>
            <person name="Arachchi H.M."/>
            <person name="Berlin A.M."/>
            <person name="Chapman S.B."/>
            <person name="Gainer-Dewar J."/>
            <person name="Goldberg J."/>
            <person name="Griggs A."/>
            <person name="Gujja S."/>
            <person name="Hansen M."/>
            <person name="Howarth C."/>
            <person name="Imamovic A."/>
            <person name="Ireland A."/>
            <person name="Larimer J."/>
            <person name="McCowan C."/>
            <person name="Murphy C."/>
            <person name="Pearson M."/>
            <person name="Poon T.W."/>
            <person name="Priest M."/>
            <person name="Roberts A."/>
            <person name="Saif S."/>
            <person name="Shea T."/>
            <person name="Sisk P."/>
            <person name="Sykes S."/>
            <person name="Wortman J."/>
            <person name="Nusbaum C."/>
            <person name="Birren B."/>
        </authorList>
    </citation>
    <scope>NUCLEOTIDE SEQUENCE [LARGE SCALE GENOMIC DNA]</scope>
    <source>
        <strain evidence="9 10">CBS 606.96</strain>
    </source>
</reference>
<feature type="transmembrane region" description="Helical" evidence="8">
    <location>
        <begin position="463"/>
        <end position="482"/>
    </location>
</feature>
<dbReference type="GO" id="GO:0005886">
    <property type="term" value="C:plasma membrane"/>
    <property type="evidence" value="ECO:0007669"/>
    <property type="project" value="TreeGrafter"/>
</dbReference>
<feature type="transmembrane region" description="Helical" evidence="8">
    <location>
        <begin position="261"/>
        <end position="282"/>
    </location>
</feature>
<evidence type="ECO:0000256" key="6">
    <source>
        <dbReference type="RuleBase" id="RU362091"/>
    </source>
</evidence>
<dbReference type="AlphaFoldDB" id="W9YS18"/>
<evidence type="ECO:0000256" key="2">
    <source>
        <dbReference type="ARBA" id="ARBA00006434"/>
    </source>
</evidence>
<dbReference type="Proteomes" id="UP000019478">
    <property type="component" value="Unassembled WGS sequence"/>
</dbReference>
<keyword evidence="10" id="KW-1185">Reference proteome</keyword>
<dbReference type="InterPro" id="IPR038377">
    <property type="entry name" value="Na/Glc_symporter_sf"/>
</dbReference>
<comment type="subcellular location">
    <subcellularLocation>
        <location evidence="1">Membrane</location>
        <topology evidence="1">Multi-pass membrane protein</topology>
    </subcellularLocation>
</comment>
<feature type="transmembrane region" description="Helical" evidence="8">
    <location>
        <begin position="172"/>
        <end position="191"/>
    </location>
</feature>
<evidence type="ECO:0000256" key="7">
    <source>
        <dbReference type="SAM" id="MobiDB-lite"/>
    </source>
</evidence>
<evidence type="ECO:0000313" key="10">
    <source>
        <dbReference type="Proteomes" id="UP000019478"/>
    </source>
</evidence>
<comment type="similarity">
    <text evidence="2 6">Belongs to the sodium:solute symporter (SSF) (TC 2.A.21) family.</text>
</comment>
<feature type="transmembrane region" description="Helical" evidence="8">
    <location>
        <begin position="636"/>
        <end position="655"/>
    </location>
</feature>
<protein>
    <recommendedName>
        <fullName evidence="11">Urea active transporter</fullName>
    </recommendedName>
</protein>
<feature type="transmembrane region" description="Helical" evidence="8">
    <location>
        <begin position="502"/>
        <end position="522"/>
    </location>
</feature>
<dbReference type="HOGENOM" id="CLU_010778_2_1_1"/>
<evidence type="ECO:0000256" key="8">
    <source>
        <dbReference type="SAM" id="Phobius"/>
    </source>
</evidence>
<feature type="compositionally biased region" description="Basic and acidic residues" evidence="7">
    <location>
        <begin position="560"/>
        <end position="571"/>
    </location>
</feature>
<evidence type="ECO:0000256" key="3">
    <source>
        <dbReference type="ARBA" id="ARBA00022692"/>
    </source>
</evidence>
<dbReference type="CDD" id="cd11476">
    <property type="entry name" value="SLC5sbd_DUR3"/>
    <property type="match status" value="1"/>
</dbReference>
<dbReference type="PANTHER" id="PTHR46154:SF3">
    <property type="entry name" value="DUR32P"/>
    <property type="match status" value="1"/>
</dbReference>
<feature type="transmembrane region" description="Helical" evidence="8">
    <location>
        <begin position="437"/>
        <end position="456"/>
    </location>
</feature>
<dbReference type="PROSITE" id="PS50283">
    <property type="entry name" value="NA_SOLUT_SYMP_3"/>
    <property type="match status" value="1"/>
</dbReference>
<dbReference type="Gene3D" id="1.20.1730.10">
    <property type="entry name" value="Sodium/glucose cotransporter"/>
    <property type="match status" value="1"/>
</dbReference>
<evidence type="ECO:0000256" key="1">
    <source>
        <dbReference type="ARBA" id="ARBA00004141"/>
    </source>
</evidence>
<dbReference type="GeneID" id="19169864"/>
<dbReference type="STRING" id="1182542.W9YS18"/>
<feature type="transmembrane region" description="Helical" evidence="8">
    <location>
        <begin position="667"/>
        <end position="691"/>
    </location>
</feature>
<accession>W9YS18</accession>
<evidence type="ECO:0008006" key="11">
    <source>
        <dbReference type="Google" id="ProtNLM"/>
    </source>
</evidence>
<keyword evidence="3 8" id="KW-0812">Transmembrane</keyword>
<feature type="transmembrane region" description="Helical" evidence="8">
    <location>
        <begin position="20"/>
        <end position="40"/>
    </location>
</feature>
<evidence type="ECO:0000256" key="5">
    <source>
        <dbReference type="ARBA" id="ARBA00023136"/>
    </source>
</evidence>
<dbReference type="eggNOG" id="KOG2348">
    <property type="taxonomic scope" value="Eukaryota"/>
</dbReference>
<dbReference type="RefSeq" id="XP_007734064.1">
    <property type="nucleotide sequence ID" value="XM_007735874.1"/>
</dbReference>
<evidence type="ECO:0000256" key="4">
    <source>
        <dbReference type="ARBA" id="ARBA00022989"/>
    </source>
</evidence>
<feature type="transmembrane region" description="Helical" evidence="8">
    <location>
        <begin position="359"/>
        <end position="385"/>
    </location>
</feature>
<dbReference type="OrthoDB" id="6132759at2759"/>